<reference evidence="1 2" key="1">
    <citation type="submission" date="2019-06" db="EMBL/GenBank/DDBJ databases">
        <title>Genome Sequence of the Brown Rot Fungal Pathogen Monilinia laxa.</title>
        <authorList>
            <person name="De Miccolis Angelini R.M."/>
            <person name="Landi L."/>
            <person name="Abate D."/>
            <person name="Pollastro S."/>
            <person name="Romanazzi G."/>
            <person name="Faretra F."/>
        </authorList>
    </citation>
    <scope>NUCLEOTIDE SEQUENCE [LARGE SCALE GENOMIC DNA]</scope>
    <source>
        <strain evidence="1 2">Mlax316</strain>
    </source>
</reference>
<dbReference type="Proteomes" id="UP000326757">
    <property type="component" value="Unassembled WGS sequence"/>
</dbReference>
<gene>
    <name evidence="1" type="ORF">EYC80_009765</name>
</gene>
<sequence length="114" mass="12543">MSNTNSSSAVEVTIDIPDDIDAMVFVGGSLKLVKDLKDRDLISAFNSLEVKRRPNEMIEYAPSIRLAEAAKHGLPVPKTYETCKSDQAGSQRPGARTLGGSEWILLMLRDIPRK</sequence>
<dbReference type="AlphaFoldDB" id="A0A5N6JQM2"/>
<comment type="caution">
    <text evidence="1">The sequence shown here is derived from an EMBL/GenBank/DDBJ whole genome shotgun (WGS) entry which is preliminary data.</text>
</comment>
<dbReference type="EMBL" id="VIGI01000015">
    <property type="protein sequence ID" value="KAB8291077.1"/>
    <property type="molecule type" value="Genomic_DNA"/>
</dbReference>
<keyword evidence="2" id="KW-1185">Reference proteome</keyword>
<proteinExistence type="predicted"/>
<protein>
    <submittedName>
        <fullName evidence="1">Uncharacterized protein</fullName>
    </submittedName>
</protein>
<dbReference type="OrthoDB" id="3526434at2759"/>
<accession>A0A5N6JQM2</accession>
<organism evidence="1 2">
    <name type="scientific">Monilinia laxa</name>
    <name type="common">Brown rot fungus</name>
    <name type="synonym">Sclerotinia laxa</name>
    <dbReference type="NCBI Taxonomy" id="61186"/>
    <lineage>
        <taxon>Eukaryota</taxon>
        <taxon>Fungi</taxon>
        <taxon>Dikarya</taxon>
        <taxon>Ascomycota</taxon>
        <taxon>Pezizomycotina</taxon>
        <taxon>Leotiomycetes</taxon>
        <taxon>Helotiales</taxon>
        <taxon>Sclerotiniaceae</taxon>
        <taxon>Monilinia</taxon>
    </lineage>
</organism>
<name>A0A5N6JQM2_MONLA</name>
<evidence type="ECO:0000313" key="1">
    <source>
        <dbReference type="EMBL" id="KAB8291077.1"/>
    </source>
</evidence>
<evidence type="ECO:0000313" key="2">
    <source>
        <dbReference type="Proteomes" id="UP000326757"/>
    </source>
</evidence>